<dbReference type="RefSeq" id="WP_057942967.1">
    <property type="nucleotide sequence ID" value="NZ_CP011131.1"/>
</dbReference>
<accession>A0ABY3XJQ3</accession>
<reference evidence="1 2" key="1">
    <citation type="submission" date="2022-03" db="EMBL/GenBank/DDBJ databases">
        <title>Complete genome sequence of Lysobacter capsici VKM B-2533 and Lysobacter gummosus 10.1.1, promising sources of lytic agents.</title>
        <authorList>
            <person name="Tarlachkov S.V."/>
            <person name="Kudryakova I.V."/>
            <person name="Afoshin A.S."/>
            <person name="Leontyevskaya E.A."/>
            <person name="Leontyevskaya N.V."/>
        </authorList>
    </citation>
    <scope>NUCLEOTIDE SEQUENCE [LARGE SCALE GENOMIC DNA]</scope>
    <source>
        <strain evidence="1 2">10.1.1</strain>
    </source>
</reference>
<gene>
    <name evidence="1" type="ORF">MOV92_11735</name>
</gene>
<protein>
    <submittedName>
        <fullName evidence="1">Uncharacterized protein</fullName>
    </submittedName>
</protein>
<keyword evidence="2" id="KW-1185">Reference proteome</keyword>
<dbReference type="Proteomes" id="UP000829194">
    <property type="component" value="Chromosome"/>
</dbReference>
<organism evidence="1 2">
    <name type="scientific">Lysobacter gummosus</name>
    <dbReference type="NCBI Taxonomy" id="262324"/>
    <lineage>
        <taxon>Bacteria</taxon>
        <taxon>Pseudomonadati</taxon>
        <taxon>Pseudomonadota</taxon>
        <taxon>Gammaproteobacteria</taxon>
        <taxon>Lysobacterales</taxon>
        <taxon>Lysobacteraceae</taxon>
        <taxon>Lysobacter</taxon>
    </lineage>
</organism>
<name>A0ABY3XJQ3_9GAMM</name>
<evidence type="ECO:0000313" key="1">
    <source>
        <dbReference type="EMBL" id="UNP31874.1"/>
    </source>
</evidence>
<sequence>MAEKLPWLSTLSSVGFQLTSAIEIEFRGNLTFSEVYRGIDQGTLLQDIDRKLPGVCDFSLYPPGSEQCAALLESLKRAAGGLQGCERRKAGLISSGLHLIIALVFEAIQQRYWVDPREV</sequence>
<evidence type="ECO:0000313" key="2">
    <source>
        <dbReference type="Proteomes" id="UP000829194"/>
    </source>
</evidence>
<proteinExistence type="predicted"/>
<dbReference type="EMBL" id="CP093547">
    <property type="protein sequence ID" value="UNP31874.1"/>
    <property type="molecule type" value="Genomic_DNA"/>
</dbReference>